<dbReference type="InterPro" id="IPR051126">
    <property type="entry name" value="Thiosulfate_sulfurtransferase"/>
</dbReference>
<dbReference type="Gene3D" id="3.40.250.10">
    <property type="entry name" value="Rhodanese-like domain"/>
    <property type="match status" value="2"/>
</dbReference>
<keyword evidence="2" id="KW-0732">Signal</keyword>
<feature type="signal peptide" evidence="2">
    <location>
        <begin position="1"/>
        <end position="21"/>
    </location>
</feature>
<evidence type="ECO:0000256" key="1">
    <source>
        <dbReference type="ARBA" id="ARBA00022737"/>
    </source>
</evidence>
<feature type="chain" id="PRO_5046397075" evidence="2">
    <location>
        <begin position="22"/>
        <end position="320"/>
    </location>
</feature>
<evidence type="ECO:0000313" key="5">
    <source>
        <dbReference type="Proteomes" id="UP001560019"/>
    </source>
</evidence>
<dbReference type="InterPro" id="IPR001763">
    <property type="entry name" value="Rhodanese-like_dom"/>
</dbReference>
<dbReference type="RefSeq" id="WP_125406476.1">
    <property type="nucleotide sequence ID" value="NZ_JBEHHI010000002.1"/>
</dbReference>
<evidence type="ECO:0000313" key="4">
    <source>
        <dbReference type="EMBL" id="MEX5728531.1"/>
    </source>
</evidence>
<dbReference type="InterPro" id="IPR036873">
    <property type="entry name" value="Rhodanese-like_dom_sf"/>
</dbReference>
<comment type="caution">
    <text evidence="4">The sequence shown here is derived from an EMBL/GenBank/DDBJ whole genome shotgun (WGS) entry which is preliminary data.</text>
</comment>
<dbReference type="EMBL" id="JBEHHI010000002">
    <property type="protein sequence ID" value="MEX5728531.1"/>
    <property type="molecule type" value="Genomic_DNA"/>
</dbReference>
<dbReference type="Proteomes" id="UP001560019">
    <property type="component" value="Unassembled WGS sequence"/>
</dbReference>
<proteinExistence type="predicted"/>
<dbReference type="SUPFAM" id="SSF52821">
    <property type="entry name" value="Rhodanese/Cell cycle control phosphatase"/>
    <property type="match status" value="2"/>
</dbReference>
<keyword evidence="1" id="KW-0677">Repeat</keyword>
<reference evidence="4 5" key="1">
    <citation type="submission" date="2024-06" db="EMBL/GenBank/DDBJ databases">
        <title>Genome of Rhodovulum iodosum, a marine photoferrotroph.</title>
        <authorList>
            <person name="Bianchini G."/>
            <person name="Nikeleit V."/>
            <person name="Kappler A."/>
            <person name="Bryce C."/>
            <person name="Sanchez-Baracaldo P."/>
        </authorList>
    </citation>
    <scope>NUCLEOTIDE SEQUENCE [LARGE SCALE GENOMIC DNA]</scope>
    <source>
        <strain evidence="4 5">UT/N1</strain>
    </source>
</reference>
<organism evidence="4 5">
    <name type="scientific">Rhodovulum iodosum</name>
    <dbReference type="NCBI Taxonomy" id="68291"/>
    <lineage>
        <taxon>Bacteria</taxon>
        <taxon>Pseudomonadati</taxon>
        <taxon>Pseudomonadota</taxon>
        <taxon>Alphaproteobacteria</taxon>
        <taxon>Rhodobacterales</taxon>
        <taxon>Paracoccaceae</taxon>
        <taxon>Rhodovulum</taxon>
    </lineage>
</organism>
<dbReference type="Pfam" id="PF00581">
    <property type="entry name" value="Rhodanese"/>
    <property type="match status" value="2"/>
</dbReference>
<dbReference type="CDD" id="cd01448">
    <property type="entry name" value="TST_Repeat_1"/>
    <property type="match status" value="1"/>
</dbReference>
<feature type="domain" description="Rhodanese" evidence="3">
    <location>
        <begin position="40"/>
        <end position="158"/>
    </location>
</feature>
<dbReference type="SMART" id="SM00450">
    <property type="entry name" value="RHOD"/>
    <property type="match status" value="2"/>
</dbReference>
<name>A0ABV3XT68_9RHOB</name>
<dbReference type="PANTHER" id="PTHR43855">
    <property type="entry name" value="THIOSULFATE SULFURTRANSFERASE"/>
    <property type="match status" value="1"/>
</dbReference>
<evidence type="ECO:0000259" key="3">
    <source>
        <dbReference type="PROSITE" id="PS50206"/>
    </source>
</evidence>
<accession>A0ABV3XT68</accession>
<evidence type="ECO:0000256" key="2">
    <source>
        <dbReference type="SAM" id="SignalP"/>
    </source>
</evidence>
<sequence length="320" mass="34166">MTKHLSSAALAITLLASSGWAQDAGFGPLIDPQGLAQARETVAPLVLDIRTDKVGETEQTVYAAGHIPGAVHAPYNLFRGPKENPGQLVAEDKLTEVLRSLGVTKDRPVVIVHQGKDQTDFGAAARVYWTLKSSGVSPLAILNGGMNAWEEAKLEVSTDAVTPTPSAIEVSFSDKWLATEEDVQAVVEGRAEGQLVDARPEAFWKGNAKHGAAARPGTLPQSRYFTHSSWFGDSAPSLIEADTAKALAAENGFESGDSLVSFCNTGHWAATNWFALSELAGIEGTRLYPESMVGWSKSGHEMANVPGPVRNLWNKVTGKY</sequence>
<keyword evidence="5" id="KW-1185">Reference proteome</keyword>
<protein>
    <submittedName>
        <fullName evidence="4">Thiosulfate/3-mercaptopyruvate sulfurtransferase</fullName>
    </submittedName>
</protein>
<dbReference type="PANTHER" id="PTHR43855:SF1">
    <property type="entry name" value="THIOSULFATE SULFURTRANSFERASE"/>
    <property type="match status" value="1"/>
</dbReference>
<dbReference type="PROSITE" id="PS50206">
    <property type="entry name" value="RHODANESE_3"/>
    <property type="match status" value="2"/>
</dbReference>
<feature type="domain" description="Rhodanese" evidence="3">
    <location>
        <begin position="189"/>
        <end position="304"/>
    </location>
</feature>
<gene>
    <name evidence="4" type="ORF">Ga0609869_001884</name>
</gene>